<feature type="compositionally biased region" description="Basic and acidic residues" evidence="1">
    <location>
        <begin position="421"/>
        <end position="430"/>
    </location>
</feature>
<dbReference type="SUPFAM" id="SSF52540">
    <property type="entry name" value="P-loop containing nucleoside triphosphate hydrolases"/>
    <property type="match status" value="1"/>
</dbReference>
<dbReference type="Gene3D" id="3.40.50.300">
    <property type="entry name" value="P-loop containing nucleotide triphosphate hydrolases"/>
    <property type="match status" value="1"/>
</dbReference>
<feature type="compositionally biased region" description="Basic and acidic residues" evidence="1">
    <location>
        <begin position="953"/>
        <end position="971"/>
    </location>
</feature>
<feature type="compositionally biased region" description="Polar residues" evidence="1">
    <location>
        <begin position="478"/>
        <end position="491"/>
    </location>
</feature>
<feature type="compositionally biased region" description="Basic and acidic residues" evidence="1">
    <location>
        <begin position="1424"/>
        <end position="1435"/>
    </location>
</feature>
<feature type="compositionally biased region" description="Acidic residues" evidence="1">
    <location>
        <begin position="1130"/>
        <end position="1154"/>
    </location>
</feature>
<evidence type="ECO:0000313" key="3">
    <source>
        <dbReference type="Proteomes" id="UP000807504"/>
    </source>
</evidence>
<feature type="compositionally biased region" description="Polar residues" evidence="1">
    <location>
        <begin position="843"/>
        <end position="859"/>
    </location>
</feature>
<reference evidence="2" key="2">
    <citation type="submission" date="2020-06" db="EMBL/GenBank/DDBJ databases">
        <authorList>
            <person name="Sheffer M."/>
        </authorList>
    </citation>
    <scope>NUCLEOTIDE SEQUENCE</scope>
</reference>
<gene>
    <name evidence="2" type="ORF">HNY73_008832</name>
</gene>
<feature type="region of interest" description="Disordered" evidence="1">
    <location>
        <begin position="332"/>
        <end position="462"/>
    </location>
</feature>
<feature type="compositionally biased region" description="Polar residues" evidence="1">
    <location>
        <begin position="444"/>
        <end position="455"/>
    </location>
</feature>
<dbReference type="InterPro" id="IPR027417">
    <property type="entry name" value="P-loop_NTPase"/>
</dbReference>
<feature type="compositionally biased region" description="Basic and acidic residues" evidence="1">
    <location>
        <begin position="652"/>
        <end position="665"/>
    </location>
</feature>
<feature type="compositionally biased region" description="Basic and acidic residues" evidence="1">
    <location>
        <begin position="1541"/>
        <end position="1552"/>
    </location>
</feature>
<name>A0A8T0FCP8_ARGBR</name>
<feature type="compositionally biased region" description="Basic and acidic residues" evidence="1">
    <location>
        <begin position="1255"/>
        <end position="1296"/>
    </location>
</feature>
<organism evidence="2 3">
    <name type="scientific">Argiope bruennichi</name>
    <name type="common">Wasp spider</name>
    <name type="synonym">Aranea bruennichi</name>
    <dbReference type="NCBI Taxonomy" id="94029"/>
    <lineage>
        <taxon>Eukaryota</taxon>
        <taxon>Metazoa</taxon>
        <taxon>Ecdysozoa</taxon>
        <taxon>Arthropoda</taxon>
        <taxon>Chelicerata</taxon>
        <taxon>Arachnida</taxon>
        <taxon>Araneae</taxon>
        <taxon>Araneomorphae</taxon>
        <taxon>Entelegynae</taxon>
        <taxon>Araneoidea</taxon>
        <taxon>Araneidae</taxon>
        <taxon>Argiope</taxon>
    </lineage>
</organism>
<feature type="compositionally biased region" description="Polar residues" evidence="1">
    <location>
        <begin position="1566"/>
        <end position="1582"/>
    </location>
</feature>
<reference evidence="2" key="1">
    <citation type="journal article" date="2020" name="bioRxiv">
        <title>Chromosome-level reference genome of the European wasp spider Argiope bruennichi: a resource for studies on range expansion and evolutionary adaptation.</title>
        <authorList>
            <person name="Sheffer M.M."/>
            <person name="Hoppe A."/>
            <person name="Krehenwinkel H."/>
            <person name="Uhl G."/>
            <person name="Kuss A.W."/>
            <person name="Jensen L."/>
            <person name="Jensen C."/>
            <person name="Gillespie R.G."/>
            <person name="Hoff K.J."/>
            <person name="Prost S."/>
        </authorList>
    </citation>
    <scope>NUCLEOTIDE SEQUENCE</scope>
</reference>
<feature type="compositionally biased region" description="Acidic residues" evidence="1">
    <location>
        <begin position="914"/>
        <end position="927"/>
    </location>
</feature>
<dbReference type="CDD" id="cd22978">
    <property type="entry name" value="DD_AK5"/>
    <property type="match status" value="1"/>
</dbReference>
<protein>
    <submittedName>
        <fullName evidence="2">Adenylate kinase isoenzyme 5 like protein</fullName>
    </submittedName>
</protein>
<dbReference type="Proteomes" id="UP000807504">
    <property type="component" value="Unassembled WGS sequence"/>
</dbReference>
<feature type="compositionally biased region" description="Basic and acidic residues" evidence="1">
    <location>
        <begin position="1085"/>
        <end position="1099"/>
    </location>
</feature>
<keyword evidence="3" id="KW-1185">Reference proteome</keyword>
<evidence type="ECO:0000313" key="2">
    <source>
        <dbReference type="EMBL" id="KAF8787209.1"/>
    </source>
</evidence>
<sequence>MFQTQPPAGQRRHRRLPSGTVVSYAEVKSYLSKREIPQLFESLMAGLMYHRPENHIGYLQSCLDEVKSNSETKVHWSTFVNKKRKSKEILPPLPTPKKQDSFSSSWSDNSRQSTPLPPISAKTRTRTSPDQQDLRNTYILYHNPPPILAKPKVPVISVLGGLGARIDELCEKVVGRLRGVVHISTCSMLKTRMTIEGFYRVTSVPACAVVDSVLQAMSMVQSANALLVAGFPRNRGDIEEYRSRRVRMDGVVLVDFEEEALRRFLNNEVSNGAIRLTDVETELERYKQDIISVAEYYDEKELLTVVMGDQDTEEMIEDMVIAIDKIIETRKDVSEDDSVIDSKDHNCGKESPCKALVSAPNSADRPSTVEIRDATEEDIKSIEAESRNSKRIDDEPDEMDSVNGMKEEEDQNQAKVSESGSKNDEKEKPASENSQKNSDESDKVSQNGDASQSLKSEVKSETKVVAVQETSVHESLKASENSSKTEITSQQSSEIKHLKIPIVFAFENIKTDYDALKDLIVEEMGMCYINFHELVRNDGEENDRLGAKESINLLQGVLKQDSVSYSSGFFISDFPFELLKENKFDNILKLGEVSFVCKVKEKSFEAEADEKKQPEEVLFESPMSERVRIIFVTESNVMNELKSTLQEVVVDREPRAENSIEKQSEVENNTKNGEAGHESALENGSALIDKEEKVETENSDGGDSSKKLEAPLTVDQDANGVHDNTEISQKNENEILEDGDIPASNIEMEVINQDSISEDKTSTADNEDSTCRDVDDLITDDTLNERTKPDESLKTEESKDTSLKEGVVEDLSSQINEEEKAPVEIQKEKGVLSRQQHLDIETPSVSENSVHLIKNQNNESENEVKSGADEISEVKSPLQRQGTYSSIPERSQGEVEVNAEELKVETSITGQESCETENEQEATDVEESSIKYSTSDKEIEDIKEENDEANGTTDKKEESSENAEETNKSEQNEVVVEQEDINNTAENEKDSNSETEQDVNKSNDSTNENKEGEGNSNSESEVNKNSEEEKKTDGADDEDDQEADKADGEEGNNTNGTGNGDEKEKDKEGDEEEKSIGTNDEGEKETDHADGENEKKTAQADDEEDKSSQGDNEENKSSQGDNEENKSSLGDDEENKSSQVDDEENKSSQVDDEENKSSQVDDIENKSSQADDGENKISQADDGENKISQADDGENKSSQVNSEKENNTDQTDDEEKKTNQADGEEENKTDQTNVEKELESESKENSQDNAENTELGEKESDSKSNDKNADEEASETKDEKKVDDTSEKASDVKQEENSAEGEAVDNPSETKGDENSADEDAGDKVCDTKNGENGADGKDSSEENIINNETSDTEVTNNEGEENSTGNEETPTTEKEISAGGDGDNQQVSEKSEETEDKQTSENGNPEISDETKGNGEEDNDTNATKDETENKEENSSAETTVLSADDANAETNSTAKDKSIGKVETQELDDTTHQESTENTEENGSVILKSMDNDSDSNDEKSVTIETQAEVHAPDSLSPLLVQSTDDAKIEKDNVDEEERSVKDREEKNNEENSENELALENTDESQTTTENEMVITQNERFSGKLQERNGSGILGESREDDHPEAEQQERSSSSSRGEL</sequence>
<feature type="compositionally biased region" description="Basic and acidic residues" evidence="1">
    <location>
        <begin position="1598"/>
        <end position="1611"/>
    </location>
</feature>
<feature type="compositionally biased region" description="Basic and acidic residues" evidence="1">
    <location>
        <begin position="1322"/>
        <end position="1341"/>
    </location>
</feature>
<dbReference type="GO" id="GO:0016301">
    <property type="term" value="F:kinase activity"/>
    <property type="evidence" value="ECO:0007669"/>
    <property type="project" value="UniProtKB-KW"/>
</dbReference>
<feature type="compositionally biased region" description="Low complexity" evidence="1">
    <location>
        <begin position="101"/>
        <end position="113"/>
    </location>
</feature>
<feature type="compositionally biased region" description="Low complexity" evidence="1">
    <location>
        <begin position="1353"/>
        <end position="1370"/>
    </location>
</feature>
<feature type="compositionally biased region" description="Basic and acidic residues" evidence="1">
    <location>
        <begin position="1021"/>
        <end position="1034"/>
    </location>
</feature>
<dbReference type="SUPFAM" id="SSF47391">
    <property type="entry name" value="Dimerization-anchoring domain of cAMP-dependent PK regulatory subunit"/>
    <property type="match status" value="1"/>
</dbReference>
<keyword evidence="2" id="KW-0418">Kinase</keyword>
<feature type="compositionally biased region" description="Basic and acidic residues" evidence="1">
    <location>
        <begin position="723"/>
        <end position="733"/>
    </location>
</feature>
<feature type="region of interest" description="Disordered" evidence="1">
    <location>
        <begin position="87"/>
        <end position="130"/>
    </location>
</feature>
<dbReference type="EMBL" id="JABXBU010000015">
    <property type="protein sequence ID" value="KAF8787209.1"/>
    <property type="molecule type" value="Genomic_DNA"/>
</dbReference>
<keyword evidence="2" id="KW-0808">Transferase</keyword>
<feature type="compositionally biased region" description="Basic and acidic residues" evidence="1">
    <location>
        <begin position="1456"/>
        <end position="1477"/>
    </location>
</feature>
<feature type="region of interest" description="Disordered" evidence="1">
    <location>
        <begin position="472"/>
        <end position="491"/>
    </location>
</feature>
<feature type="compositionally biased region" description="Basic and acidic residues" evidence="1">
    <location>
        <begin position="817"/>
        <end position="840"/>
    </location>
</feature>
<feature type="compositionally biased region" description="Basic and acidic residues" evidence="1">
    <location>
        <begin position="783"/>
        <end position="807"/>
    </location>
</feature>
<feature type="compositionally biased region" description="Basic and acidic residues" evidence="1">
    <location>
        <begin position="370"/>
        <end position="393"/>
    </location>
</feature>
<evidence type="ECO:0000256" key="1">
    <source>
        <dbReference type="SAM" id="MobiDB-lite"/>
    </source>
</evidence>
<feature type="compositionally biased region" description="Basic and acidic residues" evidence="1">
    <location>
        <begin position="1226"/>
        <end position="1246"/>
    </location>
</feature>
<accession>A0A8T0FCP8</accession>
<feature type="compositionally biased region" description="Low complexity" evidence="1">
    <location>
        <begin position="1612"/>
        <end position="1621"/>
    </location>
</feature>
<feature type="compositionally biased region" description="Acidic residues" evidence="1">
    <location>
        <begin position="938"/>
        <end position="948"/>
    </location>
</feature>
<feature type="compositionally biased region" description="Polar residues" evidence="1">
    <location>
        <begin position="878"/>
        <end position="889"/>
    </location>
</feature>
<comment type="caution">
    <text evidence="2">The sequence shown here is derived from an EMBL/GenBank/DDBJ whole genome shotgun (WGS) entry which is preliminary data.</text>
</comment>
<proteinExistence type="predicted"/>
<feature type="compositionally biased region" description="Basic and acidic residues" evidence="1">
    <location>
        <begin position="340"/>
        <end position="352"/>
    </location>
</feature>
<feature type="region of interest" description="Disordered" evidence="1">
    <location>
        <begin position="652"/>
        <end position="1621"/>
    </location>
</feature>